<feature type="region of interest" description="Disordered" evidence="2">
    <location>
        <begin position="1"/>
        <end position="51"/>
    </location>
</feature>
<dbReference type="InterPro" id="IPR005176">
    <property type="entry name" value="PONY_dom"/>
</dbReference>
<feature type="compositionally biased region" description="Basic residues" evidence="2">
    <location>
        <begin position="1"/>
        <end position="12"/>
    </location>
</feature>
<dbReference type="PANTHER" id="PTHR12281">
    <property type="entry name" value="RP42 RELATED"/>
    <property type="match status" value="1"/>
</dbReference>
<dbReference type="GO" id="GO:0000151">
    <property type="term" value="C:ubiquitin ligase complex"/>
    <property type="evidence" value="ECO:0007669"/>
    <property type="project" value="TreeGrafter"/>
</dbReference>
<accession>A0A6F9DBG1</accession>
<name>A0A6F9DBG1_9ASCI</name>
<evidence type="ECO:0000256" key="2">
    <source>
        <dbReference type="SAM" id="MobiDB-lite"/>
    </source>
</evidence>
<dbReference type="SUPFAM" id="SSF47473">
    <property type="entry name" value="EF-hand"/>
    <property type="match status" value="1"/>
</dbReference>
<dbReference type="PROSITE" id="PS51229">
    <property type="entry name" value="DCUN1"/>
    <property type="match status" value="1"/>
</dbReference>
<evidence type="ECO:0000256" key="1">
    <source>
        <dbReference type="RuleBase" id="RU410713"/>
    </source>
</evidence>
<evidence type="ECO:0000259" key="3">
    <source>
        <dbReference type="PROSITE" id="PS51229"/>
    </source>
</evidence>
<dbReference type="InterPro" id="IPR011992">
    <property type="entry name" value="EF-hand-dom_pair"/>
</dbReference>
<dbReference type="GO" id="GO:0045116">
    <property type="term" value="P:protein neddylation"/>
    <property type="evidence" value="ECO:0007669"/>
    <property type="project" value="TreeGrafter"/>
</dbReference>
<reference evidence="4" key="1">
    <citation type="submission" date="2020-04" db="EMBL/GenBank/DDBJ databases">
        <authorList>
            <person name="Neveu A P."/>
        </authorList>
    </citation>
    <scope>NUCLEOTIDE SEQUENCE</scope>
    <source>
        <tissue evidence="4">Whole embryo</tissue>
    </source>
</reference>
<dbReference type="GO" id="GO:0031624">
    <property type="term" value="F:ubiquitin conjugating enzyme binding"/>
    <property type="evidence" value="ECO:0007669"/>
    <property type="project" value="TreeGrafter"/>
</dbReference>
<dbReference type="GO" id="GO:0032182">
    <property type="term" value="F:ubiquitin-like protein binding"/>
    <property type="evidence" value="ECO:0007669"/>
    <property type="project" value="TreeGrafter"/>
</dbReference>
<dbReference type="AlphaFoldDB" id="A0A6F9DBG1"/>
<sequence>MPLQHSKKRKSHHSDDSNAKRTKHSNTRLQKGIDELWSASSKQRSSTPKQSEPFSVKKCIKWFKEFAGNKEQIEPDGVEKLCETCEVEPHDIVMLVLAYHLNAQTMGFFTLKEWTKGMHKLQCDSTVKLQGKLPSLRSSLDEPSLFKSVYRYAFDFLKEPGQRTVDLGTAKAMLDVLLSDRWSLLDKFQNYLDGCKNKVINRDQWNNVLEFSRMIQPDLSNYDMDGAWPVLLDEFVEYIKMHNEML</sequence>
<dbReference type="EMBL" id="LR784393">
    <property type="protein sequence ID" value="CAB3236529.1"/>
    <property type="molecule type" value="mRNA"/>
</dbReference>
<dbReference type="InterPro" id="IPR042460">
    <property type="entry name" value="DCN1-like_PONY"/>
</dbReference>
<dbReference type="Gene3D" id="1.10.238.10">
    <property type="entry name" value="EF-hand"/>
    <property type="match status" value="1"/>
</dbReference>
<dbReference type="PANTHER" id="PTHR12281:SF12">
    <property type="entry name" value="DEFECTIVE IN CULLIN NEDDYLATION PROTEIN"/>
    <property type="match status" value="1"/>
</dbReference>
<proteinExistence type="evidence at transcript level"/>
<dbReference type="FunFam" id="1.10.238.200:FF:000002">
    <property type="entry name" value="DCN1-like protein"/>
    <property type="match status" value="1"/>
</dbReference>
<evidence type="ECO:0000313" key="4">
    <source>
        <dbReference type="EMBL" id="CAB3236529.1"/>
    </source>
</evidence>
<dbReference type="GO" id="GO:0097602">
    <property type="term" value="F:cullin family protein binding"/>
    <property type="evidence" value="ECO:0007669"/>
    <property type="project" value="TreeGrafter"/>
</dbReference>
<gene>
    <name evidence="4" type="primary">Dcun1d5</name>
</gene>
<organism evidence="4">
    <name type="scientific">Phallusia mammillata</name>
    <dbReference type="NCBI Taxonomy" id="59560"/>
    <lineage>
        <taxon>Eukaryota</taxon>
        <taxon>Metazoa</taxon>
        <taxon>Chordata</taxon>
        <taxon>Tunicata</taxon>
        <taxon>Ascidiacea</taxon>
        <taxon>Phlebobranchia</taxon>
        <taxon>Ascidiidae</taxon>
        <taxon>Phallusia</taxon>
    </lineage>
</organism>
<protein>
    <recommendedName>
        <fullName evidence="1">Defective in cullin neddylation protein</fullName>
    </recommendedName>
</protein>
<feature type="compositionally biased region" description="Polar residues" evidence="2">
    <location>
        <begin position="38"/>
        <end position="51"/>
    </location>
</feature>
<dbReference type="Pfam" id="PF03556">
    <property type="entry name" value="Cullin_binding"/>
    <property type="match status" value="1"/>
</dbReference>
<feature type="domain" description="DCUN1" evidence="3">
    <location>
        <begin position="54"/>
        <end position="240"/>
    </location>
</feature>
<comment type="function">
    <text evidence="1">Neddylation of cullins play an essential role in the regulation of SCF-type complexes activity.</text>
</comment>
<dbReference type="InterPro" id="IPR014764">
    <property type="entry name" value="DCN-prot"/>
</dbReference>
<dbReference type="Gene3D" id="1.10.238.200">
    <property type="entry name" value="Cullin, PONY binding domain"/>
    <property type="match status" value="1"/>
</dbReference>